<evidence type="ECO:0000259" key="13">
    <source>
        <dbReference type="Pfam" id="PF21305"/>
    </source>
</evidence>
<dbReference type="NCBIfam" id="TIGR02517">
    <property type="entry name" value="type_II_gspD"/>
    <property type="match status" value="1"/>
</dbReference>
<reference evidence="14 15" key="1">
    <citation type="submission" date="2016-10" db="EMBL/GenBank/DDBJ databases">
        <authorList>
            <person name="Varghese N."/>
            <person name="Submissions S."/>
        </authorList>
    </citation>
    <scope>NUCLEOTIDE SEQUENCE [LARGE SCALE GENOMIC DNA]</scope>
    <source>
        <strain evidence="14 15">FF3</strain>
    </source>
</reference>
<comment type="similarity">
    <text evidence="2">Belongs to the bacterial secretin family. GSP D subfamily.</text>
</comment>
<evidence type="ECO:0000256" key="5">
    <source>
        <dbReference type="ARBA" id="ARBA00022692"/>
    </source>
</evidence>
<evidence type="ECO:0000313" key="14">
    <source>
        <dbReference type="EMBL" id="SEI58606.1"/>
    </source>
</evidence>
<evidence type="ECO:0000256" key="3">
    <source>
        <dbReference type="ARBA" id="ARBA00022448"/>
    </source>
</evidence>
<proteinExistence type="inferred from homology"/>
<dbReference type="GeneID" id="80816570"/>
<keyword evidence="5" id="KW-0812">Transmembrane</keyword>
<feature type="domain" description="Type II/III secretion system secretin-like" evidence="11">
    <location>
        <begin position="400"/>
        <end position="566"/>
    </location>
</feature>
<feature type="domain" description="NolW-like" evidence="12">
    <location>
        <begin position="247"/>
        <end position="318"/>
    </location>
</feature>
<dbReference type="Pfam" id="PF03958">
    <property type="entry name" value="Secretin_N"/>
    <property type="match status" value="3"/>
</dbReference>
<keyword evidence="3 10" id="KW-0813">Transport</keyword>
<accession>A0A975W6E2</accession>
<feature type="domain" description="NolW-like" evidence="12">
    <location>
        <begin position="182"/>
        <end position="243"/>
    </location>
</feature>
<evidence type="ECO:0000256" key="9">
    <source>
        <dbReference type="ARBA" id="ARBA00023237"/>
    </source>
</evidence>
<evidence type="ECO:0000256" key="10">
    <source>
        <dbReference type="RuleBase" id="RU004004"/>
    </source>
</evidence>
<feature type="domain" description="NolW-like" evidence="12">
    <location>
        <begin position="118"/>
        <end position="178"/>
    </location>
</feature>
<dbReference type="GO" id="GO:0015628">
    <property type="term" value="P:protein secretion by the type II secretion system"/>
    <property type="evidence" value="ECO:0007669"/>
    <property type="project" value="InterPro"/>
</dbReference>
<dbReference type="InterPro" id="IPR004846">
    <property type="entry name" value="T2SS/T3SS_dom"/>
</dbReference>
<dbReference type="RefSeq" id="WP_074834460.1">
    <property type="nucleotide sequence ID" value="NZ_CATLQZ010000005.1"/>
</dbReference>
<keyword evidence="4" id="KW-1134">Transmembrane beta strand</keyword>
<dbReference type="Gene3D" id="3.30.1370.120">
    <property type="match status" value="3"/>
</dbReference>
<evidence type="ECO:0000259" key="12">
    <source>
        <dbReference type="Pfam" id="PF03958"/>
    </source>
</evidence>
<evidence type="ECO:0000256" key="7">
    <source>
        <dbReference type="ARBA" id="ARBA00022927"/>
    </source>
</evidence>
<evidence type="ECO:0000256" key="8">
    <source>
        <dbReference type="ARBA" id="ARBA00023136"/>
    </source>
</evidence>
<keyword evidence="15" id="KW-1185">Reference proteome</keyword>
<dbReference type="PANTHER" id="PTHR30332:SF24">
    <property type="entry name" value="SECRETIN GSPD-RELATED"/>
    <property type="match status" value="1"/>
</dbReference>
<dbReference type="GO" id="GO:0009279">
    <property type="term" value="C:cell outer membrane"/>
    <property type="evidence" value="ECO:0007669"/>
    <property type="project" value="UniProtKB-SubCell"/>
</dbReference>
<dbReference type="GO" id="GO:0015627">
    <property type="term" value="C:type II protein secretion system complex"/>
    <property type="evidence" value="ECO:0007669"/>
    <property type="project" value="InterPro"/>
</dbReference>
<evidence type="ECO:0000256" key="6">
    <source>
        <dbReference type="ARBA" id="ARBA00022729"/>
    </source>
</evidence>
<dbReference type="InterPro" id="IPR049371">
    <property type="entry name" value="GspD-like_N0"/>
</dbReference>
<dbReference type="InterPro" id="IPR038591">
    <property type="entry name" value="NolW-like_sf"/>
</dbReference>
<sequence>MKTVERLFLAGLIWLAVATTGAAQVKLDMRQANLRDFVSIVADSTGRNFILDPRVQGTVTVLAPREVTPAALYEIFLNVLELNRLTIVEGTEADRIVPLDVARELAPPRVVGSGGYQTRVIPVNNVPVTDIVDVIRPLVAGEAVLTAVPDANLLVLSDRLESYQRISALVARLDTPRSDAIETIRLQNANAVELLAVVQSLDLGPEGSNVSADSRANALVVSGDKAYRQRVRRLVGQLDTPQRSFATVVVRLNYADAKELEPVIQRSFGAATGEDGSSGGEINIVAEPQQNSLIITGPTERIQTVAQSIAALDQKPSQVLIEAVVFELSVENFSDLSVQFGALLNDALVGGVEFSLDGRPTLTGLVSSVLQGNISAPGSGGFLGGRQVRGESGIGGFLAALASQSSTRLLSTPSILTLNNEEARIVVAQNVPFVTGSYSTVGDSAIPNDPFQTIQREDVGLTLEVTPQITADHNVRLKINQEVSNLTNSASAAGGEITSKRTLSTNAIVRDDHVIILGGLVEDGSGVNDQRVPGLSRAPIIGNLFRGRNVASGQRVLLIMLRPRILDSAEEATRYTRKIAREARLVTERIAPRDDGRYPTIPEGRLPFDGADLNQPFEAGASDNMVIERLMPALPKRLEFSR</sequence>
<dbReference type="AlphaFoldDB" id="A0A975W6E2"/>
<protein>
    <submittedName>
        <fullName evidence="14">General secretion pathway protein D</fullName>
    </submittedName>
</protein>
<dbReference type="InterPro" id="IPR005644">
    <property type="entry name" value="NolW-like"/>
</dbReference>
<dbReference type="InterPro" id="IPR013356">
    <property type="entry name" value="T2SS_GspD"/>
</dbReference>
<dbReference type="PRINTS" id="PR00811">
    <property type="entry name" value="BCTERIALGSPD"/>
</dbReference>
<evidence type="ECO:0000256" key="4">
    <source>
        <dbReference type="ARBA" id="ARBA00022452"/>
    </source>
</evidence>
<organism evidence="14 15">
    <name type="scientific">Marinovum algicola</name>
    <dbReference type="NCBI Taxonomy" id="42444"/>
    <lineage>
        <taxon>Bacteria</taxon>
        <taxon>Pseudomonadati</taxon>
        <taxon>Pseudomonadota</taxon>
        <taxon>Alphaproteobacteria</taxon>
        <taxon>Rhodobacterales</taxon>
        <taxon>Roseobacteraceae</taxon>
        <taxon>Marinovum</taxon>
    </lineage>
</organism>
<evidence type="ECO:0000259" key="11">
    <source>
        <dbReference type="Pfam" id="PF00263"/>
    </source>
</evidence>
<name>A0A975W6E2_9RHOB</name>
<dbReference type="PANTHER" id="PTHR30332">
    <property type="entry name" value="PROBABLE GENERAL SECRETION PATHWAY PROTEIN D"/>
    <property type="match status" value="1"/>
</dbReference>
<keyword evidence="7" id="KW-0653">Protein transport</keyword>
<keyword evidence="8" id="KW-0472">Membrane</keyword>
<keyword evidence="9" id="KW-0998">Cell outer membrane</keyword>
<dbReference type="Proteomes" id="UP000182932">
    <property type="component" value="Unassembled WGS sequence"/>
</dbReference>
<dbReference type="EMBL" id="FNYY01000001">
    <property type="protein sequence ID" value="SEI58606.1"/>
    <property type="molecule type" value="Genomic_DNA"/>
</dbReference>
<evidence type="ECO:0000256" key="1">
    <source>
        <dbReference type="ARBA" id="ARBA00004442"/>
    </source>
</evidence>
<evidence type="ECO:0000256" key="2">
    <source>
        <dbReference type="ARBA" id="ARBA00006980"/>
    </source>
</evidence>
<evidence type="ECO:0000313" key="15">
    <source>
        <dbReference type="Proteomes" id="UP000182932"/>
    </source>
</evidence>
<dbReference type="Pfam" id="PF00263">
    <property type="entry name" value="Secretin"/>
    <property type="match status" value="1"/>
</dbReference>
<comment type="caution">
    <text evidence="14">The sequence shown here is derived from an EMBL/GenBank/DDBJ whole genome shotgun (WGS) entry which is preliminary data.</text>
</comment>
<comment type="subcellular location">
    <subcellularLocation>
        <location evidence="1 10">Cell outer membrane</location>
    </subcellularLocation>
</comment>
<dbReference type="InterPro" id="IPR050810">
    <property type="entry name" value="Bact_Secretion_Sys_Channel"/>
</dbReference>
<dbReference type="InterPro" id="IPR001775">
    <property type="entry name" value="GspD/PilQ"/>
</dbReference>
<dbReference type="Pfam" id="PF21305">
    <property type="entry name" value="type_II_gspD_N0"/>
    <property type="match status" value="1"/>
</dbReference>
<keyword evidence="6" id="KW-0732">Signal</keyword>
<gene>
    <name evidence="14" type="ORF">SAMN04487940_101300</name>
</gene>
<feature type="domain" description="GspD-like N0" evidence="13">
    <location>
        <begin position="27"/>
        <end position="90"/>
    </location>
</feature>